<dbReference type="RefSeq" id="XP_012769727.1">
    <property type="nucleotide sequence ID" value="XM_012914273.1"/>
</dbReference>
<protein>
    <submittedName>
        <fullName evidence="3">Membrane protein, putative</fullName>
    </submittedName>
</protein>
<dbReference type="AlphaFoldDB" id="A0A061DA00"/>
<accession>A0A061DA00</accession>
<keyword evidence="4" id="KW-1185">Reference proteome</keyword>
<dbReference type="EMBL" id="LK391710">
    <property type="protein sequence ID" value="CDR97541.1"/>
    <property type="molecule type" value="Genomic_DNA"/>
</dbReference>
<sequence length="535" mass="59171">MVRRECLITALVAVLGMLGNSHAFDMEAWANETPDTADIKNLGDKHMTDKAKDDYATALDITTENNSNSEVGDMDAVLKELQDQTLGGNIEGTQEATSGENVDNKKDVDVSETSKESEKSEQPRIEVPADDTDHAKIVSKEEYESNHKNAGLNEASVNITIPVDTSAAYSLIPTVPSDDSDATSGNNDAIIDVLEPSGQNMRLDTIAMIDETILKLDKRLRNFLDAVSAGAHDLDYYQRFLEHTYETFCREINGDLGQLDSVKSDADANGAPVNVQISAKMSSAIRESFDTKVEVLELAASEVAMQKSKEIGARTIHDALTNGLIAVKSTISSPGLTVHNEDAEMRNMNAIIARISKSLLAEIIKWTLNEERLKKKLFEEILKRNDFIKHNPTDNNGIDKLTQSIRDVAAKFHVAQNERTSSIQKQSGFKEYMDGMREDINTIQRLIDTYFATVHKGHAKALLQEANQELKKDSEAESGMRLRLAEGKMRNETNVNAEGTPEQLRCPGNYRPLHPDQPIADSNPCVRLDKWAAPQ</sequence>
<dbReference type="GeneID" id="24566082"/>
<dbReference type="VEuPathDB" id="PiroplasmaDB:BBBOND_0400330"/>
<gene>
    <name evidence="3" type="ORF">BBBOND_0400330</name>
</gene>
<evidence type="ECO:0000313" key="4">
    <source>
        <dbReference type="Proteomes" id="UP000033188"/>
    </source>
</evidence>
<feature type="compositionally biased region" description="Basic and acidic residues" evidence="1">
    <location>
        <begin position="102"/>
        <end position="124"/>
    </location>
</feature>
<evidence type="ECO:0000256" key="2">
    <source>
        <dbReference type="SAM" id="SignalP"/>
    </source>
</evidence>
<evidence type="ECO:0000256" key="1">
    <source>
        <dbReference type="SAM" id="MobiDB-lite"/>
    </source>
</evidence>
<organism evidence="3 4">
    <name type="scientific">Babesia bigemina</name>
    <dbReference type="NCBI Taxonomy" id="5866"/>
    <lineage>
        <taxon>Eukaryota</taxon>
        <taxon>Sar</taxon>
        <taxon>Alveolata</taxon>
        <taxon>Apicomplexa</taxon>
        <taxon>Aconoidasida</taxon>
        <taxon>Piroplasmida</taxon>
        <taxon>Babesiidae</taxon>
        <taxon>Babesia</taxon>
    </lineage>
</organism>
<dbReference type="OMA" id="CREINGD"/>
<proteinExistence type="predicted"/>
<evidence type="ECO:0000313" key="3">
    <source>
        <dbReference type="EMBL" id="CDR97541.1"/>
    </source>
</evidence>
<feature type="signal peptide" evidence="2">
    <location>
        <begin position="1"/>
        <end position="23"/>
    </location>
</feature>
<feature type="region of interest" description="Disordered" evidence="1">
    <location>
        <begin position="90"/>
        <end position="134"/>
    </location>
</feature>
<keyword evidence="2" id="KW-0732">Signal</keyword>
<reference evidence="4" key="1">
    <citation type="journal article" date="2014" name="Nucleic Acids Res.">
        <title>The evolutionary dynamics of variant antigen genes in Babesia reveal a history of genomic innovation underlying host-parasite interaction.</title>
        <authorList>
            <person name="Jackson A.P."/>
            <person name="Otto T.D."/>
            <person name="Darby A."/>
            <person name="Ramaprasad A."/>
            <person name="Xia D."/>
            <person name="Echaide I.E."/>
            <person name="Farber M."/>
            <person name="Gahlot S."/>
            <person name="Gamble J."/>
            <person name="Gupta D."/>
            <person name="Gupta Y."/>
            <person name="Jackson L."/>
            <person name="Malandrin L."/>
            <person name="Malas T.B."/>
            <person name="Moussa E."/>
            <person name="Nair M."/>
            <person name="Reid A.J."/>
            <person name="Sanders M."/>
            <person name="Sharma J."/>
            <person name="Tracey A."/>
            <person name="Quail M.A."/>
            <person name="Weir W."/>
            <person name="Wastling J.M."/>
            <person name="Hall N."/>
            <person name="Willadsen P."/>
            <person name="Lingelbach K."/>
            <person name="Shiels B."/>
            <person name="Tait A."/>
            <person name="Berriman M."/>
            <person name="Allred D.R."/>
            <person name="Pain A."/>
        </authorList>
    </citation>
    <scope>NUCLEOTIDE SEQUENCE [LARGE SCALE GENOMIC DNA]</scope>
    <source>
        <strain evidence="4">Bond</strain>
    </source>
</reference>
<feature type="region of interest" description="Disordered" evidence="1">
    <location>
        <begin position="487"/>
        <end position="521"/>
    </location>
</feature>
<dbReference type="OrthoDB" id="365213at2759"/>
<feature type="chain" id="PRO_5001596131" evidence="2">
    <location>
        <begin position="24"/>
        <end position="535"/>
    </location>
</feature>
<name>A0A061DA00_BABBI</name>
<dbReference type="Proteomes" id="UP000033188">
    <property type="component" value="Chromosome 4"/>
</dbReference>
<feature type="compositionally biased region" description="Polar residues" evidence="1">
    <location>
        <begin position="90"/>
        <end position="101"/>
    </location>
</feature>
<dbReference type="KEGG" id="bbig:BBBOND_0400330"/>